<dbReference type="InterPro" id="IPR019364">
    <property type="entry name" value="Mediatior_Med8_fun/met"/>
</dbReference>
<keyword evidence="11" id="KW-1185">Reference proteome</keyword>
<keyword evidence="4 9" id="KW-0805">Transcription regulation</keyword>
<dbReference type="EMBL" id="KV454479">
    <property type="protein sequence ID" value="ODV61483.1"/>
    <property type="molecule type" value="Genomic_DNA"/>
</dbReference>
<evidence type="ECO:0000313" key="10">
    <source>
        <dbReference type="EMBL" id="ODV61483.1"/>
    </source>
</evidence>
<dbReference type="Proteomes" id="UP000095038">
    <property type="component" value="Unassembled WGS sequence"/>
</dbReference>
<proteinExistence type="inferred from homology"/>
<name>A0A1D2VIY2_9ASCO</name>
<evidence type="ECO:0000256" key="2">
    <source>
        <dbReference type="ARBA" id="ARBA00005716"/>
    </source>
</evidence>
<comment type="subunit">
    <text evidence="9">Component of the Mediator complex.</text>
</comment>
<dbReference type="GeneID" id="30963054"/>
<evidence type="ECO:0000256" key="6">
    <source>
        <dbReference type="ARBA" id="ARBA00023163"/>
    </source>
</evidence>
<evidence type="ECO:0000313" key="11">
    <source>
        <dbReference type="Proteomes" id="UP000095038"/>
    </source>
</evidence>
<feature type="non-terminal residue" evidence="10">
    <location>
        <position position="182"/>
    </location>
</feature>
<accession>A0A1D2VIY2</accession>
<dbReference type="PANTHER" id="PTHR13074">
    <property type="entry name" value="MEDIATOR OF RNA POLYMERASE II TRANSCRIPTION SUBUNIT 8"/>
    <property type="match status" value="1"/>
</dbReference>
<dbReference type="GO" id="GO:0003712">
    <property type="term" value="F:transcription coregulator activity"/>
    <property type="evidence" value="ECO:0007669"/>
    <property type="project" value="InterPro"/>
</dbReference>
<feature type="non-terminal residue" evidence="10">
    <location>
        <position position="1"/>
    </location>
</feature>
<dbReference type="STRING" id="1344418.A0A1D2VIY2"/>
<dbReference type="PANTHER" id="PTHR13074:SF9">
    <property type="entry name" value="MEDIATOR OF RNA POLYMERASE II TRANSCRIPTION SUBUNIT 8"/>
    <property type="match status" value="1"/>
</dbReference>
<comment type="subcellular location">
    <subcellularLocation>
        <location evidence="1 9">Nucleus</location>
    </subcellularLocation>
</comment>
<evidence type="ECO:0000256" key="8">
    <source>
        <dbReference type="ARBA" id="ARBA00031261"/>
    </source>
</evidence>
<organism evidence="10 11">
    <name type="scientific">Ascoidea rubescens DSM 1968</name>
    <dbReference type="NCBI Taxonomy" id="1344418"/>
    <lineage>
        <taxon>Eukaryota</taxon>
        <taxon>Fungi</taxon>
        <taxon>Dikarya</taxon>
        <taxon>Ascomycota</taxon>
        <taxon>Saccharomycotina</taxon>
        <taxon>Saccharomycetes</taxon>
        <taxon>Ascoideaceae</taxon>
        <taxon>Ascoidea</taxon>
    </lineage>
</organism>
<sequence>YNYSAVPTDSIEKLRNNLILLSNSLKKLKLDLIKSNNNYSLPDYNSLQNQYIVIVTQLSIISSILSENSHILKKTNVYPLPNSNPIKNEPLFNSLLRKKPLPEVEQWLKDSDSLIDNIINYNTNNSNNPSQIASLNNINNNKDDAFILWCFNELKKNVKNYKFFDDFTQQEHLSGQVEEIKK</sequence>
<evidence type="ECO:0000256" key="1">
    <source>
        <dbReference type="ARBA" id="ARBA00004123"/>
    </source>
</evidence>
<dbReference type="RefSeq" id="XP_020047790.1">
    <property type="nucleotide sequence ID" value="XM_020189418.1"/>
</dbReference>
<keyword evidence="7 9" id="KW-0539">Nucleus</keyword>
<reference evidence="11" key="1">
    <citation type="submission" date="2016-05" db="EMBL/GenBank/DDBJ databases">
        <title>Comparative genomics of biotechnologically important yeasts.</title>
        <authorList>
            <consortium name="DOE Joint Genome Institute"/>
            <person name="Riley R."/>
            <person name="Haridas S."/>
            <person name="Wolfe K.H."/>
            <person name="Lopes M.R."/>
            <person name="Hittinger C.T."/>
            <person name="Goker M."/>
            <person name="Salamov A."/>
            <person name="Wisecaver J."/>
            <person name="Long T.M."/>
            <person name="Aerts A.L."/>
            <person name="Barry K."/>
            <person name="Choi C."/>
            <person name="Clum A."/>
            <person name="Coughlan A.Y."/>
            <person name="Deshpande S."/>
            <person name="Douglass A.P."/>
            <person name="Hanson S.J."/>
            <person name="Klenk H.-P."/>
            <person name="Labutti K."/>
            <person name="Lapidus A."/>
            <person name="Lindquist E."/>
            <person name="Lipzen A."/>
            <person name="Meier-Kolthoff J.P."/>
            <person name="Ohm R.A."/>
            <person name="Otillar R.P."/>
            <person name="Pangilinan J."/>
            <person name="Peng Y."/>
            <person name="Rokas A."/>
            <person name="Rosa C.A."/>
            <person name="Scheuner C."/>
            <person name="Sibirny A.A."/>
            <person name="Slot J.C."/>
            <person name="Stielow J.B."/>
            <person name="Sun H."/>
            <person name="Kurtzman C.P."/>
            <person name="Blackwell M."/>
            <person name="Grigoriev I.V."/>
            <person name="Jeffries T.W."/>
        </authorList>
    </citation>
    <scope>NUCLEOTIDE SEQUENCE [LARGE SCALE GENOMIC DNA]</scope>
    <source>
        <strain evidence="11">DSM 1968</strain>
    </source>
</reference>
<dbReference type="Gene3D" id="1.20.58.1710">
    <property type="match status" value="1"/>
</dbReference>
<dbReference type="GO" id="GO:0016592">
    <property type="term" value="C:mediator complex"/>
    <property type="evidence" value="ECO:0007669"/>
    <property type="project" value="InterPro"/>
</dbReference>
<gene>
    <name evidence="9" type="primary">MED8</name>
    <name evidence="10" type="ORF">ASCRUDRAFT_16413</name>
</gene>
<keyword evidence="6 9" id="KW-0804">Transcription</keyword>
<dbReference type="Gene3D" id="6.10.250.2610">
    <property type="match status" value="1"/>
</dbReference>
<keyword evidence="5 9" id="KW-0010">Activator</keyword>
<dbReference type="InParanoid" id="A0A1D2VIY2"/>
<dbReference type="OrthoDB" id="5329317at2759"/>
<evidence type="ECO:0000256" key="9">
    <source>
        <dbReference type="RuleBase" id="RU364144"/>
    </source>
</evidence>
<protein>
    <recommendedName>
        <fullName evidence="3 9">Mediator of RNA polymerase II transcription subunit 8</fullName>
    </recommendedName>
    <alternativeName>
        <fullName evidence="8 9">Mediator complex subunit 8</fullName>
    </alternativeName>
</protein>
<evidence type="ECO:0000256" key="4">
    <source>
        <dbReference type="ARBA" id="ARBA00023015"/>
    </source>
</evidence>
<evidence type="ECO:0000256" key="7">
    <source>
        <dbReference type="ARBA" id="ARBA00023242"/>
    </source>
</evidence>
<evidence type="ECO:0000256" key="3">
    <source>
        <dbReference type="ARBA" id="ARBA00020637"/>
    </source>
</evidence>
<dbReference type="AlphaFoldDB" id="A0A1D2VIY2"/>
<dbReference type="GO" id="GO:0070847">
    <property type="term" value="C:core mediator complex"/>
    <property type="evidence" value="ECO:0007669"/>
    <property type="project" value="TreeGrafter"/>
</dbReference>
<comment type="function">
    <text evidence="9">Component of the Mediator complex, a coactivator involved in the regulated transcription of nearly all RNA polymerase II-dependent genes. Mediator functions as a bridge to convey information from gene-specific regulatory proteins to the basal RNA polymerase II transcription machinery. Mediator is recruited to promoters by direct interactions with regulatory proteins and serves as a scaffold for the assembly of a functional preinitiation complex with RNA polymerase II and the general transcription factors.</text>
</comment>
<dbReference type="GO" id="GO:0006357">
    <property type="term" value="P:regulation of transcription by RNA polymerase II"/>
    <property type="evidence" value="ECO:0007669"/>
    <property type="project" value="InterPro"/>
</dbReference>
<evidence type="ECO:0000256" key="5">
    <source>
        <dbReference type="ARBA" id="ARBA00023159"/>
    </source>
</evidence>
<dbReference type="Pfam" id="PF10232">
    <property type="entry name" value="Med8"/>
    <property type="match status" value="1"/>
</dbReference>
<dbReference type="GO" id="GO:0000978">
    <property type="term" value="F:RNA polymerase II cis-regulatory region sequence-specific DNA binding"/>
    <property type="evidence" value="ECO:0007669"/>
    <property type="project" value="TreeGrafter"/>
</dbReference>
<comment type="similarity">
    <text evidence="2 9">Belongs to the Mediator complex subunit 8 family.</text>
</comment>